<dbReference type="InterPro" id="IPR000253">
    <property type="entry name" value="FHA_dom"/>
</dbReference>
<feature type="region of interest" description="Disordered" evidence="2">
    <location>
        <begin position="39"/>
        <end position="76"/>
    </location>
</feature>
<keyword evidence="3" id="KW-0812">Transmembrane</keyword>
<feature type="transmembrane region" description="Helical" evidence="3">
    <location>
        <begin position="6"/>
        <end position="28"/>
    </location>
</feature>
<keyword evidence="3" id="KW-1133">Transmembrane helix</keyword>
<gene>
    <name evidence="5" type="ORF">CJ199_09955</name>
</gene>
<dbReference type="SUPFAM" id="SSF49879">
    <property type="entry name" value="SMAD/FHA domain"/>
    <property type="match status" value="1"/>
</dbReference>
<evidence type="ECO:0000313" key="5">
    <source>
        <dbReference type="EMBL" id="PMD04685.1"/>
    </source>
</evidence>
<reference evidence="5 6" key="1">
    <citation type="submission" date="2017-09" db="EMBL/GenBank/DDBJ databases">
        <title>Bacterial strain isolated from the female urinary microbiota.</title>
        <authorList>
            <person name="Thomas-White K."/>
            <person name="Kumar N."/>
            <person name="Forster S."/>
            <person name="Putonti C."/>
            <person name="Lawley T."/>
            <person name="Wolfe A.J."/>
        </authorList>
    </citation>
    <scope>NUCLEOTIDE SEQUENCE [LARGE SCALE GENOMIC DNA]</scope>
    <source>
        <strain evidence="5 6">UMB1301</strain>
    </source>
</reference>
<dbReference type="SMART" id="SM00240">
    <property type="entry name" value="FHA"/>
    <property type="match status" value="1"/>
</dbReference>
<dbReference type="PANTHER" id="PTHR23308">
    <property type="entry name" value="NUCLEAR INHIBITOR OF PROTEIN PHOSPHATASE-1"/>
    <property type="match status" value="1"/>
</dbReference>
<dbReference type="InterPro" id="IPR008984">
    <property type="entry name" value="SMAD_FHA_dom_sf"/>
</dbReference>
<proteinExistence type="predicted"/>
<keyword evidence="3" id="KW-0472">Membrane</keyword>
<feature type="compositionally biased region" description="Basic residues" evidence="2">
    <location>
        <begin position="39"/>
        <end position="48"/>
    </location>
</feature>
<dbReference type="Gene3D" id="2.60.200.20">
    <property type="match status" value="1"/>
</dbReference>
<dbReference type="InterPro" id="IPR050923">
    <property type="entry name" value="Cell_Proc_Reg/RNA_Proc"/>
</dbReference>
<accession>A0A2N6VKL8</accession>
<dbReference type="Proteomes" id="UP000235598">
    <property type="component" value="Unassembled WGS sequence"/>
</dbReference>
<evidence type="ECO:0000256" key="1">
    <source>
        <dbReference type="ARBA" id="ARBA00022553"/>
    </source>
</evidence>
<evidence type="ECO:0000259" key="4">
    <source>
        <dbReference type="PROSITE" id="PS50006"/>
    </source>
</evidence>
<comment type="caution">
    <text evidence="5">The sequence shown here is derived from an EMBL/GenBank/DDBJ whole genome shotgun (WGS) entry which is preliminary data.</text>
</comment>
<dbReference type="Pfam" id="PF00498">
    <property type="entry name" value="FHA"/>
    <property type="match status" value="1"/>
</dbReference>
<name>A0A2N6VKL8_9MICO</name>
<feature type="compositionally biased region" description="Low complexity" evidence="2">
    <location>
        <begin position="49"/>
        <end position="63"/>
    </location>
</feature>
<protein>
    <recommendedName>
        <fullName evidence="4">FHA domain-containing protein</fullName>
    </recommendedName>
</protein>
<sequence>MTEFTVVALRFGLFIAMWVFVFMVAGVLSRDLFGPRKVKAGKRRKRAKAQQSTPATQQPTQQPVGAGATHGDTSDSYAHQASDFVSELVVTSGPLSGTVIALGDAPITLGRSRENTLVLDDDFASGFHAKIAPDGRGGWYVEDLGSTNGTYMGQHQLEAPTSLGVHMPVTIGNTTVELRS</sequence>
<organism evidence="5 6">
    <name type="scientific">Brevibacterium paucivorans</name>
    <dbReference type="NCBI Taxonomy" id="170994"/>
    <lineage>
        <taxon>Bacteria</taxon>
        <taxon>Bacillati</taxon>
        <taxon>Actinomycetota</taxon>
        <taxon>Actinomycetes</taxon>
        <taxon>Micrococcales</taxon>
        <taxon>Brevibacteriaceae</taxon>
        <taxon>Brevibacterium</taxon>
    </lineage>
</organism>
<evidence type="ECO:0000313" key="6">
    <source>
        <dbReference type="Proteomes" id="UP000235598"/>
    </source>
</evidence>
<evidence type="ECO:0000256" key="2">
    <source>
        <dbReference type="SAM" id="MobiDB-lite"/>
    </source>
</evidence>
<dbReference type="EMBL" id="PNHK01000004">
    <property type="protein sequence ID" value="PMD04685.1"/>
    <property type="molecule type" value="Genomic_DNA"/>
</dbReference>
<dbReference type="PROSITE" id="PS50006">
    <property type="entry name" value="FHA_DOMAIN"/>
    <property type="match status" value="1"/>
</dbReference>
<evidence type="ECO:0000256" key="3">
    <source>
        <dbReference type="SAM" id="Phobius"/>
    </source>
</evidence>
<keyword evidence="1" id="KW-0597">Phosphoprotein</keyword>
<dbReference type="AlphaFoldDB" id="A0A2N6VKL8"/>
<dbReference type="OrthoDB" id="277520at2"/>
<dbReference type="RefSeq" id="WP_102239329.1">
    <property type="nucleotide sequence ID" value="NZ_BAAAIM010000004.1"/>
</dbReference>
<feature type="domain" description="FHA" evidence="4">
    <location>
        <begin position="107"/>
        <end position="157"/>
    </location>
</feature>